<name>A0AAV9ZNV4_9AGAR</name>
<keyword evidence="2" id="KW-1185">Reference proteome</keyword>
<reference evidence="1 2" key="1">
    <citation type="journal article" date="2024" name="J Genomics">
        <title>Draft genome sequencing and assembly of Favolaschia claudopus CIRM-BRFM 2984 isolated from oak limbs.</title>
        <authorList>
            <person name="Navarro D."/>
            <person name="Drula E."/>
            <person name="Chaduli D."/>
            <person name="Cazenave R."/>
            <person name="Ahrendt S."/>
            <person name="Wang J."/>
            <person name="Lipzen A."/>
            <person name="Daum C."/>
            <person name="Barry K."/>
            <person name="Grigoriev I.V."/>
            <person name="Favel A."/>
            <person name="Rosso M.N."/>
            <person name="Martin F."/>
        </authorList>
    </citation>
    <scope>NUCLEOTIDE SEQUENCE [LARGE SCALE GENOMIC DNA]</scope>
    <source>
        <strain evidence="1 2">CIRM-BRFM 2984</strain>
    </source>
</reference>
<evidence type="ECO:0000313" key="2">
    <source>
        <dbReference type="Proteomes" id="UP001362999"/>
    </source>
</evidence>
<gene>
    <name evidence="1" type="ORF">R3P38DRAFT_2742849</name>
</gene>
<comment type="caution">
    <text evidence="1">The sequence shown here is derived from an EMBL/GenBank/DDBJ whole genome shotgun (WGS) entry which is preliminary data.</text>
</comment>
<dbReference type="AlphaFoldDB" id="A0AAV9ZNV4"/>
<sequence length="176" mass="18673">MYMDEAPGEQYKAWNVCRAVAQLLSSTPTLSANEQSGSQKTQTGMTYINGIAPIVTVRGPGNLHHLSYNSNGGIVNCVGIMPAPVAANENNTVTNFLLGFAYSFTGYAFYWDGAGPAFWRVAGSPFTEPVGTSWSAATGVPWGSQIDLGINVESEVATAANEDNEVIVYIIPGDLD</sequence>
<protein>
    <submittedName>
        <fullName evidence="1">Uncharacterized protein</fullName>
    </submittedName>
</protein>
<dbReference type="EMBL" id="JAWWNJ010000126">
    <property type="protein sequence ID" value="KAK6988067.1"/>
    <property type="molecule type" value="Genomic_DNA"/>
</dbReference>
<accession>A0AAV9ZNV4</accession>
<dbReference type="Proteomes" id="UP001362999">
    <property type="component" value="Unassembled WGS sequence"/>
</dbReference>
<proteinExistence type="predicted"/>
<organism evidence="1 2">
    <name type="scientific">Favolaschia claudopus</name>
    <dbReference type="NCBI Taxonomy" id="2862362"/>
    <lineage>
        <taxon>Eukaryota</taxon>
        <taxon>Fungi</taxon>
        <taxon>Dikarya</taxon>
        <taxon>Basidiomycota</taxon>
        <taxon>Agaricomycotina</taxon>
        <taxon>Agaricomycetes</taxon>
        <taxon>Agaricomycetidae</taxon>
        <taxon>Agaricales</taxon>
        <taxon>Marasmiineae</taxon>
        <taxon>Mycenaceae</taxon>
        <taxon>Favolaschia</taxon>
    </lineage>
</organism>
<evidence type="ECO:0000313" key="1">
    <source>
        <dbReference type="EMBL" id="KAK6988067.1"/>
    </source>
</evidence>